<dbReference type="InterPro" id="IPR036909">
    <property type="entry name" value="Cyt_c-like_dom_sf"/>
</dbReference>
<dbReference type="SUPFAM" id="SSF46626">
    <property type="entry name" value="Cytochrome c"/>
    <property type="match status" value="1"/>
</dbReference>
<sequence length="234" mass="25592">MSDHQEHHDDGHHVNYKKIYFTLLALLAISVAGPLVAELIDVAWMATLLTLITAFGIALYKAKLVIENFMHLKWEKRIMKWVLTTSLLLMALMFAGISPDVMNHEGNNWQNVAAVAAVARGIDSGEEEAVEEDAAPAVELAFNAESMFNIVCATCHGPEGQGDGPAGVALDPRPASFVDPEFWETRDMDRIVQVITNGAASVGGSPLMVAWSASFDEGQIQDFADYVMTFRPNE</sequence>
<evidence type="ECO:0000256" key="3">
    <source>
        <dbReference type="ARBA" id="ARBA00022617"/>
    </source>
</evidence>
<keyword evidence="6 9" id="KW-1133">Transmembrane helix</keyword>
<feature type="domain" description="Cytochrome c" evidence="10">
    <location>
        <begin position="139"/>
        <end position="231"/>
    </location>
</feature>
<evidence type="ECO:0000256" key="7">
    <source>
        <dbReference type="ARBA" id="ARBA00023004"/>
    </source>
</evidence>
<evidence type="ECO:0000256" key="8">
    <source>
        <dbReference type="ARBA" id="ARBA00023136"/>
    </source>
</evidence>
<feature type="transmembrane region" description="Helical" evidence="9">
    <location>
        <begin position="81"/>
        <end position="98"/>
    </location>
</feature>
<keyword evidence="4 9" id="KW-0812">Transmembrane</keyword>
<evidence type="ECO:0000259" key="10">
    <source>
        <dbReference type="PROSITE" id="PS51007"/>
    </source>
</evidence>
<dbReference type="AlphaFoldDB" id="A0A382U2A9"/>
<dbReference type="Gene3D" id="1.10.760.10">
    <property type="entry name" value="Cytochrome c-like domain"/>
    <property type="match status" value="1"/>
</dbReference>
<gene>
    <name evidence="11" type="ORF">METZ01_LOCUS380909</name>
</gene>
<evidence type="ECO:0000313" key="11">
    <source>
        <dbReference type="EMBL" id="SVD28055.1"/>
    </source>
</evidence>
<dbReference type="EMBL" id="UINC01140734">
    <property type="protein sequence ID" value="SVD28055.1"/>
    <property type="molecule type" value="Genomic_DNA"/>
</dbReference>
<evidence type="ECO:0000256" key="1">
    <source>
        <dbReference type="ARBA" id="ARBA00004651"/>
    </source>
</evidence>
<dbReference type="GO" id="GO:0046872">
    <property type="term" value="F:metal ion binding"/>
    <property type="evidence" value="ECO:0007669"/>
    <property type="project" value="UniProtKB-KW"/>
</dbReference>
<dbReference type="InterPro" id="IPR009056">
    <property type="entry name" value="Cyt_c-like_dom"/>
</dbReference>
<evidence type="ECO:0000256" key="6">
    <source>
        <dbReference type="ARBA" id="ARBA00022989"/>
    </source>
</evidence>
<evidence type="ECO:0000256" key="4">
    <source>
        <dbReference type="ARBA" id="ARBA00022692"/>
    </source>
</evidence>
<keyword evidence="8 9" id="KW-0472">Membrane</keyword>
<evidence type="ECO:0000256" key="5">
    <source>
        <dbReference type="ARBA" id="ARBA00022723"/>
    </source>
</evidence>
<keyword evidence="5" id="KW-0479">Metal-binding</keyword>
<protein>
    <recommendedName>
        <fullName evidence="10">Cytochrome c domain-containing protein</fullName>
    </recommendedName>
</protein>
<dbReference type="PROSITE" id="PS51007">
    <property type="entry name" value="CYTC"/>
    <property type="match status" value="1"/>
</dbReference>
<dbReference type="GO" id="GO:0005886">
    <property type="term" value="C:plasma membrane"/>
    <property type="evidence" value="ECO:0007669"/>
    <property type="project" value="UniProtKB-SubCell"/>
</dbReference>
<reference evidence="11" key="1">
    <citation type="submission" date="2018-05" db="EMBL/GenBank/DDBJ databases">
        <authorList>
            <person name="Lanie J.A."/>
            <person name="Ng W.-L."/>
            <person name="Kazmierczak K.M."/>
            <person name="Andrzejewski T.M."/>
            <person name="Davidsen T.M."/>
            <person name="Wayne K.J."/>
            <person name="Tettelin H."/>
            <person name="Glass J.I."/>
            <person name="Rusch D."/>
            <person name="Podicherti R."/>
            <person name="Tsui H.-C.T."/>
            <person name="Winkler M.E."/>
        </authorList>
    </citation>
    <scope>NUCLEOTIDE SEQUENCE</scope>
</reference>
<organism evidence="11">
    <name type="scientific">marine metagenome</name>
    <dbReference type="NCBI Taxonomy" id="408172"/>
    <lineage>
        <taxon>unclassified sequences</taxon>
        <taxon>metagenomes</taxon>
        <taxon>ecological metagenomes</taxon>
    </lineage>
</organism>
<name>A0A382U2A9_9ZZZZ</name>
<dbReference type="InterPro" id="IPR005171">
    <property type="entry name" value="Cyt_c_oxidase_su4_prok"/>
</dbReference>
<keyword evidence="3" id="KW-0349">Heme</keyword>
<keyword evidence="2" id="KW-1003">Cell membrane</keyword>
<dbReference type="GO" id="GO:0009055">
    <property type="term" value="F:electron transfer activity"/>
    <property type="evidence" value="ECO:0007669"/>
    <property type="project" value="InterPro"/>
</dbReference>
<evidence type="ECO:0000256" key="9">
    <source>
        <dbReference type="SAM" id="Phobius"/>
    </source>
</evidence>
<dbReference type="GO" id="GO:0020037">
    <property type="term" value="F:heme binding"/>
    <property type="evidence" value="ECO:0007669"/>
    <property type="project" value="InterPro"/>
</dbReference>
<feature type="transmembrane region" description="Helical" evidence="9">
    <location>
        <begin position="20"/>
        <end position="37"/>
    </location>
</feature>
<keyword evidence="7" id="KW-0408">Iron</keyword>
<dbReference type="Pfam" id="PF03626">
    <property type="entry name" value="COX4_pro"/>
    <property type="match status" value="1"/>
</dbReference>
<accession>A0A382U2A9</accession>
<dbReference type="Pfam" id="PF13442">
    <property type="entry name" value="Cytochrome_CBB3"/>
    <property type="match status" value="1"/>
</dbReference>
<proteinExistence type="predicted"/>
<evidence type="ECO:0000256" key="2">
    <source>
        <dbReference type="ARBA" id="ARBA00022475"/>
    </source>
</evidence>
<comment type="subcellular location">
    <subcellularLocation>
        <location evidence="1">Cell membrane</location>
        <topology evidence="1">Multi-pass membrane protein</topology>
    </subcellularLocation>
</comment>
<feature type="transmembrane region" description="Helical" evidence="9">
    <location>
        <begin position="43"/>
        <end position="60"/>
    </location>
</feature>